<evidence type="ECO:0000256" key="2">
    <source>
        <dbReference type="ARBA" id="ARBA00022692"/>
    </source>
</evidence>
<sequence length="574" mass="60818">MMRRADPAGRLDETLRDLLRGGVAAGAVGFFVNLLHLGLPLFTIQVYSRVLSSGSVETLTALAILALTLLAFQTLLDVMRQRIFVILANRTVARLGKPVFEAAIESSLTKGPQAASGAMQDVSELRAFLAGGALALPLDLAFAPVFLLALFLLHPVYGFVGLGGALALAAAAIATELLLRGPSKEGTQATARVNGETAEAIRHAELITSMGMLPALARRWRAAQNRAIEMSERGAKLARLLSTLTRTLRVVLQIAVIGSAAYLVIEDRVSASTIFAATVLTGRLLLPFEQTASGWKQWLEARAVLDRLKGVTRDGVAARSVTPVEIESGRLVAERLSYFAPGGGSRPVLQNINFSLESGMMMGVIGPSGAGKSSLSRLIVGIAQPSAGGLYLDGQSTFAHERESFGRAVGYLPQEPTLLTGTVRDNIARFGDHDMAAVVRAARSAGVHELIGSLPQGYATPLGSGGHPLSGGQRQRIALARALIGTPRLIVLDEPNSNLDAEGEAALVAAIETARAAGATVVVVAQRMSILNRADRLLRLQDGAMVQFGPREEVMQALTPQRPLPPRRRREIAS</sequence>
<dbReference type="Proteomes" id="UP000295484">
    <property type="component" value="Unassembled WGS sequence"/>
</dbReference>
<evidence type="ECO:0000313" key="10">
    <source>
        <dbReference type="EMBL" id="TDX23399.1"/>
    </source>
</evidence>
<dbReference type="SUPFAM" id="SSF52540">
    <property type="entry name" value="P-loop containing nucleoside triphosphate hydrolases"/>
    <property type="match status" value="1"/>
</dbReference>
<proteinExistence type="predicted"/>
<keyword evidence="3" id="KW-0547">Nucleotide-binding</keyword>
<dbReference type="GO" id="GO:0034040">
    <property type="term" value="F:ATPase-coupled lipid transmembrane transporter activity"/>
    <property type="evidence" value="ECO:0007669"/>
    <property type="project" value="TreeGrafter"/>
</dbReference>
<dbReference type="InterPro" id="IPR039421">
    <property type="entry name" value="Type_1_exporter"/>
</dbReference>
<dbReference type="Pfam" id="PF00664">
    <property type="entry name" value="ABC_membrane"/>
    <property type="match status" value="1"/>
</dbReference>
<dbReference type="AlphaFoldDB" id="A0A4R8FCK2"/>
<feature type="transmembrane region" description="Helical" evidence="7">
    <location>
        <begin position="127"/>
        <end position="153"/>
    </location>
</feature>
<dbReference type="GO" id="GO:0030256">
    <property type="term" value="C:type I protein secretion system complex"/>
    <property type="evidence" value="ECO:0007669"/>
    <property type="project" value="InterPro"/>
</dbReference>
<keyword evidence="6 7" id="KW-0472">Membrane</keyword>
<dbReference type="GO" id="GO:0016887">
    <property type="term" value="F:ATP hydrolysis activity"/>
    <property type="evidence" value="ECO:0007669"/>
    <property type="project" value="InterPro"/>
</dbReference>
<gene>
    <name evidence="10" type="ORF">EV657_12649</name>
</gene>
<organism evidence="10 11">
    <name type="scientific">Rhodovulum visakhapatnamense</name>
    <dbReference type="NCBI Taxonomy" id="364297"/>
    <lineage>
        <taxon>Bacteria</taxon>
        <taxon>Pseudomonadati</taxon>
        <taxon>Pseudomonadota</taxon>
        <taxon>Alphaproteobacteria</taxon>
        <taxon>Rhodobacterales</taxon>
        <taxon>Paracoccaceae</taxon>
        <taxon>Rhodovulum</taxon>
    </lineage>
</organism>
<evidence type="ECO:0000256" key="3">
    <source>
        <dbReference type="ARBA" id="ARBA00022741"/>
    </source>
</evidence>
<feature type="domain" description="ABC transporter" evidence="8">
    <location>
        <begin position="331"/>
        <end position="567"/>
    </location>
</feature>
<comment type="caution">
    <text evidence="10">The sequence shown here is derived from an EMBL/GenBank/DDBJ whole genome shotgun (WGS) entry which is preliminary data.</text>
</comment>
<dbReference type="PROSITE" id="PS50929">
    <property type="entry name" value="ABC_TM1F"/>
    <property type="match status" value="1"/>
</dbReference>
<dbReference type="NCBIfam" id="TIGR01842">
    <property type="entry name" value="type_I_sec_PrtD"/>
    <property type="match status" value="1"/>
</dbReference>
<dbReference type="EMBL" id="SOEB01000026">
    <property type="protein sequence ID" value="TDX23399.1"/>
    <property type="molecule type" value="Genomic_DNA"/>
</dbReference>
<feature type="transmembrane region" description="Helical" evidence="7">
    <location>
        <begin position="21"/>
        <end position="47"/>
    </location>
</feature>
<dbReference type="SUPFAM" id="SSF90123">
    <property type="entry name" value="ABC transporter transmembrane region"/>
    <property type="match status" value="1"/>
</dbReference>
<evidence type="ECO:0000256" key="1">
    <source>
        <dbReference type="ARBA" id="ARBA00004651"/>
    </source>
</evidence>
<dbReference type="InterPro" id="IPR003439">
    <property type="entry name" value="ABC_transporter-like_ATP-bd"/>
</dbReference>
<name>A0A4R8FCK2_9RHOB</name>
<feature type="transmembrane region" description="Helical" evidence="7">
    <location>
        <begin position="59"/>
        <end position="76"/>
    </location>
</feature>
<accession>A0A4R8FCK2</accession>
<dbReference type="GO" id="GO:0140359">
    <property type="term" value="F:ABC-type transporter activity"/>
    <property type="evidence" value="ECO:0007669"/>
    <property type="project" value="InterPro"/>
</dbReference>
<evidence type="ECO:0000256" key="5">
    <source>
        <dbReference type="ARBA" id="ARBA00022989"/>
    </source>
</evidence>
<feature type="domain" description="ABC transmembrane type-1" evidence="9">
    <location>
        <begin position="23"/>
        <end position="300"/>
    </location>
</feature>
<dbReference type="InterPro" id="IPR017871">
    <property type="entry name" value="ABC_transporter-like_CS"/>
</dbReference>
<dbReference type="Gene3D" id="1.20.1560.10">
    <property type="entry name" value="ABC transporter type 1, transmembrane domain"/>
    <property type="match status" value="1"/>
</dbReference>
<keyword evidence="2 7" id="KW-0812">Transmembrane</keyword>
<keyword evidence="5 7" id="KW-1133">Transmembrane helix</keyword>
<dbReference type="InterPro" id="IPR027417">
    <property type="entry name" value="P-loop_NTPase"/>
</dbReference>
<dbReference type="Pfam" id="PF00005">
    <property type="entry name" value="ABC_tran"/>
    <property type="match status" value="1"/>
</dbReference>
<evidence type="ECO:0000259" key="9">
    <source>
        <dbReference type="PROSITE" id="PS50929"/>
    </source>
</evidence>
<dbReference type="PANTHER" id="PTHR24221:SF248">
    <property type="entry name" value="ABC TRANSPORTER TRANSMEMBRANE REGION"/>
    <property type="match status" value="1"/>
</dbReference>
<evidence type="ECO:0000256" key="6">
    <source>
        <dbReference type="ARBA" id="ARBA00023136"/>
    </source>
</evidence>
<keyword evidence="4 10" id="KW-0067">ATP-binding</keyword>
<evidence type="ECO:0000256" key="4">
    <source>
        <dbReference type="ARBA" id="ARBA00022840"/>
    </source>
</evidence>
<dbReference type="InterPro" id="IPR011527">
    <property type="entry name" value="ABC1_TM_dom"/>
</dbReference>
<evidence type="ECO:0000313" key="11">
    <source>
        <dbReference type="Proteomes" id="UP000295484"/>
    </source>
</evidence>
<dbReference type="PROSITE" id="PS00211">
    <property type="entry name" value="ABC_TRANSPORTER_1"/>
    <property type="match status" value="1"/>
</dbReference>
<evidence type="ECO:0000256" key="7">
    <source>
        <dbReference type="SAM" id="Phobius"/>
    </source>
</evidence>
<reference evidence="10 11" key="1">
    <citation type="submission" date="2019-03" db="EMBL/GenBank/DDBJ databases">
        <title>Genomic Encyclopedia of Type Strains, Phase IV (KMG-IV): sequencing the most valuable type-strain genomes for metagenomic binning, comparative biology and taxonomic classification.</title>
        <authorList>
            <person name="Goeker M."/>
        </authorList>
    </citation>
    <scope>NUCLEOTIDE SEQUENCE [LARGE SCALE GENOMIC DNA]</scope>
    <source>
        <strain evidence="10 11">JA181</strain>
    </source>
</reference>
<protein>
    <submittedName>
        <fullName evidence="10">ATP-binding cassette subfamily C protein</fullName>
    </submittedName>
</protein>
<dbReference type="SMART" id="SM00382">
    <property type="entry name" value="AAA"/>
    <property type="match status" value="1"/>
</dbReference>
<feature type="transmembrane region" description="Helical" evidence="7">
    <location>
        <begin position="159"/>
        <end position="179"/>
    </location>
</feature>
<dbReference type="RefSeq" id="WP_134079227.1">
    <property type="nucleotide sequence ID" value="NZ_SOEB01000026.1"/>
</dbReference>
<dbReference type="InterPro" id="IPR010128">
    <property type="entry name" value="ATPase_T1SS_PrtD-like"/>
</dbReference>
<dbReference type="GO" id="GO:0005524">
    <property type="term" value="F:ATP binding"/>
    <property type="evidence" value="ECO:0007669"/>
    <property type="project" value="UniProtKB-KW"/>
</dbReference>
<dbReference type="Gene3D" id="3.40.50.300">
    <property type="entry name" value="P-loop containing nucleotide triphosphate hydrolases"/>
    <property type="match status" value="1"/>
</dbReference>
<dbReference type="PANTHER" id="PTHR24221">
    <property type="entry name" value="ATP-BINDING CASSETTE SUB-FAMILY B"/>
    <property type="match status" value="1"/>
</dbReference>
<dbReference type="PROSITE" id="PS50893">
    <property type="entry name" value="ABC_TRANSPORTER_2"/>
    <property type="match status" value="1"/>
</dbReference>
<dbReference type="GO" id="GO:0005886">
    <property type="term" value="C:plasma membrane"/>
    <property type="evidence" value="ECO:0007669"/>
    <property type="project" value="UniProtKB-SubCell"/>
</dbReference>
<dbReference type="InterPro" id="IPR036640">
    <property type="entry name" value="ABC1_TM_sf"/>
</dbReference>
<evidence type="ECO:0000259" key="8">
    <source>
        <dbReference type="PROSITE" id="PS50893"/>
    </source>
</evidence>
<dbReference type="GO" id="GO:0030253">
    <property type="term" value="P:protein secretion by the type I secretion system"/>
    <property type="evidence" value="ECO:0007669"/>
    <property type="project" value="InterPro"/>
</dbReference>
<feature type="transmembrane region" description="Helical" evidence="7">
    <location>
        <begin position="247"/>
        <end position="265"/>
    </location>
</feature>
<dbReference type="InterPro" id="IPR003593">
    <property type="entry name" value="AAA+_ATPase"/>
</dbReference>
<comment type="subcellular location">
    <subcellularLocation>
        <location evidence="1">Cell membrane</location>
        <topology evidence="1">Multi-pass membrane protein</topology>
    </subcellularLocation>
</comment>